<dbReference type="EMBL" id="OW240919">
    <property type="protein sequence ID" value="CAH2312577.1"/>
    <property type="molecule type" value="Genomic_DNA"/>
</dbReference>
<evidence type="ECO:0000313" key="2">
    <source>
        <dbReference type="EMBL" id="CAH2312577.1"/>
    </source>
</evidence>
<accession>A0AAD1WL28</accession>
<feature type="region of interest" description="Disordered" evidence="1">
    <location>
        <begin position="1"/>
        <end position="22"/>
    </location>
</feature>
<name>A0AAD1WL28_PELCU</name>
<protein>
    <submittedName>
        <fullName evidence="2">Uncharacterized protein</fullName>
    </submittedName>
</protein>
<reference evidence="2" key="1">
    <citation type="submission" date="2022-03" db="EMBL/GenBank/DDBJ databases">
        <authorList>
            <person name="Alioto T."/>
            <person name="Alioto T."/>
            <person name="Gomez Garrido J."/>
        </authorList>
    </citation>
    <scope>NUCLEOTIDE SEQUENCE</scope>
</reference>
<evidence type="ECO:0000256" key="1">
    <source>
        <dbReference type="SAM" id="MobiDB-lite"/>
    </source>
</evidence>
<dbReference type="AlphaFoldDB" id="A0AAD1WL28"/>
<organism evidence="2 3">
    <name type="scientific">Pelobates cultripes</name>
    <name type="common">Western spadefoot toad</name>
    <dbReference type="NCBI Taxonomy" id="61616"/>
    <lineage>
        <taxon>Eukaryota</taxon>
        <taxon>Metazoa</taxon>
        <taxon>Chordata</taxon>
        <taxon>Craniata</taxon>
        <taxon>Vertebrata</taxon>
        <taxon>Euteleostomi</taxon>
        <taxon>Amphibia</taxon>
        <taxon>Batrachia</taxon>
        <taxon>Anura</taxon>
        <taxon>Pelobatoidea</taxon>
        <taxon>Pelobatidae</taxon>
        <taxon>Pelobates</taxon>
    </lineage>
</organism>
<sequence>MQSQKDLDAPSASAPRLPEPIVVVKPPTQAALEDASQEQMNSEEFQSLLDATIAKSVSEAIFTAMGTMTDNLSESITRALLSYPKCSIPPESKPIAPSGRKSAIKYPIA</sequence>
<keyword evidence="3" id="KW-1185">Reference proteome</keyword>
<evidence type="ECO:0000313" key="3">
    <source>
        <dbReference type="Proteomes" id="UP001295444"/>
    </source>
</evidence>
<proteinExistence type="predicted"/>
<gene>
    <name evidence="2" type="ORF">PECUL_23A053493</name>
</gene>
<dbReference type="Proteomes" id="UP001295444">
    <property type="component" value="Chromosome 08"/>
</dbReference>
<feature type="region of interest" description="Disordered" evidence="1">
    <location>
        <begin position="90"/>
        <end position="109"/>
    </location>
</feature>